<evidence type="ECO:0000256" key="1">
    <source>
        <dbReference type="ARBA" id="ARBA00007169"/>
    </source>
</evidence>
<dbReference type="InterPro" id="IPR029058">
    <property type="entry name" value="AB_hydrolase_fold"/>
</dbReference>
<dbReference type="Gene3D" id="3.40.50.1820">
    <property type="entry name" value="alpha/beta hydrolase"/>
    <property type="match status" value="1"/>
</dbReference>
<comment type="similarity">
    <text evidence="1">Belongs to the thioesterase family.</text>
</comment>
<comment type="caution">
    <text evidence="3">The sequence shown here is derived from an EMBL/GenBank/DDBJ whole genome shotgun (WGS) entry which is preliminary data.</text>
</comment>
<proteinExistence type="inferred from homology"/>
<protein>
    <submittedName>
        <fullName evidence="3">Thioesterase</fullName>
    </submittedName>
</protein>
<dbReference type="PANTHER" id="PTHR11487:SF0">
    <property type="entry name" value="S-ACYL FATTY ACID SYNTHASE THIOESTERASE, MEDIUM CHAIN"/>
    <property type="match status" value="1"/>
</dbReference>
<organism evidence="3 4">
    <name type="scientific">Cellulomonas phragmiteti</name>
    <dbReference type="NCBI Taxonomy" id="478780"/>
    <lineage>
        <taxon>Bacteria</taxon>
        <taxon>Bacillati</taxon>
        <taxon>Actinomycetota</taxon>
        <taxon>Actinomycetes</taxon>
        <taxon>Micrococcales</taxon>
        <taxon>Cellulomonadaceae</taxon>
        <taxon>Cellulomonas</taxon>
    </lineage>
</organism>
<accession>A0ABQ4DMM1</accession>
<dbReference type="Proteomes" id="UP000614741">
    <property type="component" value="Unassembled WGS sequence"/>
</dbReference>
<feature type="domain" description="Thioesterase" evidence="2">
    <location>
        <begin position="22"/>
        <end position="233"/>
    </location>
</feature>
<evidence type="ECO:0000259" key="2">
    <source>
        <dbReference type="Pfam" id="PF00975"/>
    </source>
</evidence>
<sequence length="261" mass="28083">MTPHSPDPWLRRPRPRPGAGVRLVCLPHAGGSAGAYRPWAPLLPAGVDLVCVQPPGREDRFTEPPVDDMATLVDRVADALLPLLDRPYVLFGHSMGSAVAVELARRLRALGADEPARLVASGRRAPADAVPGSVHRSSDDAIVAELVRLGGTSPEVLAEPGLREAVLRNVRADYRLVETYRPFPGAPLTCPVTVFLGDADPEVDAAGAEGWARTTTGRLDVQVFPGDHFYLDHVRRDVVHALLRRLDPVLVADASPWPSTP</sequence>
<evidence type="ECO:0000313" key="3">
    <source>
        <dbReference type="EMBL" id="GIG40588.1"/>
    </source>
</evidence>
<dbReference type="SUPFAM" id="SSF53474">
    <property type="entry name" value="alpha/beta-Hydrolases"/>
    <property type="match status" value="1"/>
</dbReference>
<dbReference type="RefSeq" id="WP_203674424.1">
    <property type="nucleotide sequence ID" value="NZ_BONP01000013.1"/>
</dbReference>
<dbReference type="PANTHER" id="PTHR11487">
    <property type="entry name" value="THIOESTERASE"/>
    <property type="match status" value="1"/>
</dbReference>
<name>A0ABQ4DMM1_9CELL</name>
<gene>
    <name evidence="3" type="ORF">Cph01nite_23500</name>
</gene>
<keyword evidence="4" id="KW-1185">Reference proteome</keyword>
<dbReference type="InterPro" id="IPR012223">
    <property type="entry name" value="TEII"/>
</dbReference>
<evidence type="ECO:0000313" key="4">
    <source>
        <dbReference type="Proteomes" id="UP000614741"/>
    </source>
</evidence>
<dbReference type="Pfam" id="PF00975">
    <property type="entry name" value="Thioesterase"/>
    <property type="match status" value="1"/>
</dbReference>
<dbReference type="InterPro" id="IPR001031">
    <property type="entry name" value="Thioesterase"/>
</dbReference>
<reference evidence="3 4" key="1">
    <citation type="submission" date="2021-01" db="EMBL/GenBank/DDBJ databases">
        <title>Whole genome shotgun sequence of Cellulomonas phragmiteti NBRC 110785.</title>
        <authorList>
            <person name="Komaki H."/>
            <person name="Tamura T."/>
        </authorList>
    </citation>
    <scope>NUCLEOTIDE SEQUENCE [LARGE SCALE GENOMIC DNA]</scope>
    <source>
        <strain evidence="3 4">NBRC 110785</strain>
    </source>
</reference>
<dbReference type="EMBL" id="BONP01000013">
    <property type="protein sequence ID" value="GIG40588.1"/>
    <property type="molecule type" value="Genomic_DNA"/>
</dbReference>